<sequence length="306" mass="33596">MYSRRLLKYLAAAALWRWLPRAMSLSHIPDGPIGLPSNVRIRAEHRHRKQRKTAEIHSDVPPAQLSTEAVSEIATASHSFEAMRDQLKEEEIQGIHLDLPQIPMKSVLQLIPAFIYSLPSSMMGVKRFVEDSTYALVNMGLQSVLGSQVFQNVLCTPQSNEAEMLICVSDMVANISRVIHTGITVLTLNFRSLVGGRTASDALVRLNTIAANPLNRTLMKVLGTTAVLYITMMRESVPDETKVLAGSIMTELTSLPIVSNIPDTSSGGFGRVNVVLPRPSRMHRADYDIAKLQAGAGERDLLSSIA</sequence>
<proteinExistence type="predicted"/>
<accession>A0A061D163</accession>
<dbReference type="EMBL" id="LK391707">
    <property type="protein sequence ID" value="CDR94556.1"/>
    <property type="molecule type" value="Genomic_DNA"/>
</dbReference>
<reference evidence="2" key="1">
    <citation type="journal article" date="2014" name="Nucleic Acids Res.">
        <title>The evolutionary dynamics of variant antigen genes in Babesia reveal a history of genomic innovation underlying host-parasite interaction.</title>
        <authorList>
            <person name="Jackson A.P."/>
            <person name="Otto T.D."/>
            <person name="Darby A."/>
            <person name="Ramaprasad A."/>
            <person name="Xia D."/>
            <person name="Echaide I.E."/>
            <person name="Farber M."/>
            <person name="Gahlot S."/>
            <person name="Gamble J."/>
            <person name="Gupta D."/>
            <person name="Gupta Y."/>
            <person name="Jackson L."/>
            <person name="Malandrin L."/>
            <person name="Malas T.B."/>
            <person name="Moussa E."/>
            <person name="Nair M."/>
            <person name="Reid A.J."/>
            <person name="Sanders M."/>
            <person name="Sharma J."/>
            <person name="Tracey A."/>
            <person name="Quail M.A."/>
            <person name="Weir W."/>
            <person name="Wastling J.M."/>
            <person name="Hall N."/>
            <person name="Willadsen P."/>
            <person name="Lingelbach K."/>
            <person name="Shiels B."/>
            <person name="Tait A."/>
            <person name="Berriman M."/>
            <person name="Allred D.R."/>
            <person name="Pain A."/>
        </authorList>
    </citation>
    <scope>NUCLEOTIDE SEQUENCE [LARGE SCALE GENOMIC DNA]</scope>
    <source>
        <strain evidence="2">Bond</strain>
    </source>
</reference>
<dbReference type="OrthoDB" id="449128at2759"/>
<evidence type="ECO:0000313" key="2">
    <source>
        <dbReference type="Proteomes" id="UP000033188"/>
    </source>
</evidence>
<dbReference type="OMA" id="EAEMLIC"/>
<dbReference type="AlphaFoldDB" id="A0A061D163"/>
<dbReference type="KEGG" id="bbig:BBBOND_0108540"/>
<protein>
    <submittedName>
        <fullName evidence="1">Membrane protein, putative</fullName>
    </submittedName>
</protein>
<gene>
    <name evidence="1" type="ORF">BBBOND_0108540</name>
</gene>
<dbReference type="Proteomes" id="UP000033188">
    <property type="component" value="Chromosome 1"/>
</dbReference>
<dbReference type="GeneID" id="24563097"/>
<name>A0A061D163_BABBI</name>
<keyword evidence="2" id="KW-1185">Reference proteome</keyword>
<organism evidence="1 2">
    <name type="scientific">Babesia bigemina</name>
    <dbReference type="NCBI Taxonomy" id="5866"/>
    <lineage>
        <taxon>Eukaryota</taxon>
        <taxon>Sar</taxon>
        <taxon>Alveolata</taxon>
        <taxon>Apicomplexa</taxon>
        <taxon>Aconoidasida</taxon>
        <taxon>Piroplasmida</taxon>
        <taxon>Babesiidae</taxon>
        <taxon>Babesia</taxon>
    </lineage>
</organism>
<dbReference type="VEuPathDB" id="PiroplasmaDB:BBBOND_0108540"/>
<evidence type="ECO:0000313" key="1">
    <source>
        <dbReference type="EMBL" id="CDR94556.1"/>
    </source>
</evidence>
<dbReference type="RefSeq" id="XP_012766742.1">
    <property type="nucleotide sequence ID" value="XM_012911288.1"/>
</dbReference>